<dbReference type="EMBL" id="CP060131">
    <property type="protein sequence ID" value="QNG55803.1"/>
    <property type="molecule type" value="Genomic_DNA"/>
</dbReference>
<dbReference type="AlphaFoldDB" id="A0A7G7MSP2"/>
<accession>A0A7G7MSP2</accession>
<proteinExistence type="predicted"/>
<dbReference type="PANTHER" id="PTHR43649">
    <property type="entry name" value="ARABINOSE-BINDING PROTEIN-RELATED"/>
    <property type="match status" value="1"/>
</dbReference>
<name>A0A7G7MSP2_9PSEU</name>
<reference evidence="2 3" key="1">
    <citation type="submission" date="2020-08" db="EMBL/GenBank/DDBJ databases">
        <authorList>
            <person name="Mo P."/>
        </authorList>
    </citation>
    <scope>NUCLEOTIDE SEQUENCE [LARGE SCALE GENOMIC DNA]</scope>
    <source>
        <strain evidence="2 3">CGMCC 4.1532</strain>
    </source>
</reference>
<keyword evidence="3" id="KW-1185">Reference proteome</keyword>
<dbReference type="InterPro" id="IPR006059">
    <property type="entry name" value="SBP"/>
</dbReference>
<sequence>MLAGCALPGTTRAGGAAPGGGGASGPALVPAPARPASGEISFAHWRGEDRAVLDGIIAAFVAENPGAAVRQDISPSSDYQSTALLRIRRGGTGDVFTAFRGAQFVDMVDAGLYGDLSAQPFTDGYLPRLVRSGRDAQGNQLGLPYQYVFNMPLVNTDLLAAAGASSAPADWDGFLALCESLRGLGIAPIAWPGGEPANAGQLLNAMVMNNAPTDDMFTAIEAGTARVTDDWFLTTLRQYAQLAPYFQDGALGASSEPCQQVFASGGAAMLATGSFHLTAVRTLGAAFPIDLIAPITVDAGAARHQGVANATFLVGVSTSSEKQDAAVAFVEFLSRPEVASRYANGTVQHSTVAGVEYTDPDLRATARWLDAPVILAPRFQFENLDIRSAVENACVEVVRGVPPEQAAESAQTVVDQRRPG</sequence>
<evidence type="ECO:0000313" key="3">
    <source>
        <dbReference type="Proteomes" id="UP000515728"/>
    </source>
</evidence>
<dbReference type="Pfam" id="PF01547">
    <property type="entry name" value="SBP_bac_1"/>
    <property type="match status" value="1"/>
</dbReference>
<dbReference type="KEGG" id="ppel:H6H00_23480"/>
<dbReference type="Proteomes" id="UP000515728">
    <property type="component" value="Chromosome"/>
</dbReference>
<dbReference type="InterPro" id="IPR050490">
    <property type="entry name" value="Bact_solute-bd_prot1"/>
</dbReference>
<evidence type="ECO:0000313" key="2">
    <source>
        <dbReference type="EMBL" id="QNG55803.1"/>
    </source>
</evidence>
<gene>
    <name evidence="2" type="ORF">H6H00_23480</name>
</gene>
<dbReference type="PANTHER" id="PTHR43649:SF12">
    <property type="entry name" value="DIACETYLCHITOBIOSE BINDING PROTEIN DASA"/>
    <property type="match status" value="1"/>
</dbReference>
<dbReference type="SUPFAM" id="SSF53850">
    <property type="entry name" value="Periplasmic binding protein-like II"/>
    <property type="match status" value="1"/>
</dbReference>
<organism evidence="2 3">
    <name type="scientific">Pseudonocardia petroleophila</name>
    <dbReference type="NCBI Taxonomy" id="37331"/>
    <lineage>
        <taxon>Bacteria</taxon>
        <taxon>Bacillati</taxon>
        <taxon>Actinomycetota</taxon>
        <taxon>Actinomycetes</taxon>
        <taxon>Pseudonocardiales</taxon>
        <taxon>Pseudonocardiaceae</taxon>
        <taxon>Pseudonocardia</taxon>
    </lineage>
</organism>
<dbReference type="Gene3D" id="3.40.190.10">
    <property type="entry name" value="Periplasmic binding protein-like II"/>
    <property type="match status" value="2"/>
</dbReference>
<feature type="region of interest" description="Disordered" evidence="1">
    <location>
        <begin position="13"/>
        <end position="32"/>
    </location>
</feature>
<evidence type="ECO:0000256" key="1">
    <source>
        <dbReference type="SAM" id="MobiDB-lite"/>
    </source>
</evidence>
<protein>
    <submittedName>
        <fullName evidence="2">Extracellular solute-binding protein</fullName>
    </submittedName>
</protein>